<evidence type="ECO:0000256" key="1">
    <source>
        <dbReference type="SAM" id="SignalP"/>
    </source>
</evidence>
<sequence>MALRKFPLLGLLLVLTIVVSSATADGHVSPPSTKLSRRCNNDKGNVVVSFFHRSKVITKLKANAKRTCFARESATTFSVLGIEIQLKLEKNKHKMRMSERSPWISEIVDCLMITWTKTRQSDSIWICWMLRILAFERAALVYTLHQSCRLLFEKDVNKFYL</sequence>
<evidence type="ECO:0000313" key="3">
    <source>
        <dbReference type="Proteomes" id="UP000694251"/>
    </source>
</evidence>
<name>A0A8T1XYP4_ARASU</name>
<accession>A0A8T1XYP4</accession>
<comment type="caution">
    <text evidence="2">The sequence shown here is derived from an EMBL/GenBank/DDBJ whole genome shotgun (WGS) entry which is preliminary data.</text>
</comment>
<feature type="chain" id="PRO_5035899656" evidence="1">
    <location>
        <begin position="25"/>
        <end position="161"/>
    </location>
</feature>
<reference evidence="2 3" key="1">
    <citation type="submission" date="2020-12" db="EMBL/GenBank/DDBJ databases">
        <title>Concerted genomic and epigenomic changes stabilize Arabidopsis allopolyploids.</title>
        <authorList>
            <person name="Chen Z."/>
        </authorList>
    </citation>
    <scope>NUCLEOTIDE SEQUENCE [LARGE SCALE GENOMIC DNA]</scope>
    <source>
        <strain evidence="2">As9502</strain>
        <tissue evidence="2">Leaf</tissue>
    </source>
</reference>
<proteinExistence type="predicted"/>
<dbReference type="Proteomes" id="UP000694251">
    <property type="component" value="Chromosome 13"/>
</dbReference>
<feature type="signal peptide" evidence="1">
    <location>
        <begin position="1"/>
        <end position="24"/>
    </location>
</feature>
<evidence type="ECO:0000313" key="2">
    <source>
        <dbReference type="EMBL" id="KAG7537043.1"/>
    </source>
</evidence>
<organism evidence="2 3">
    <name type="scientific">Arabidopsis suecica</name>
    <name type="common">Swedish thale-cress</name>
    <name type="synonym">Cardaminopsis suecica</name>
    <dbReference type="NCBI Taxonomy" id="45249"/>
    <lineage>
        <taxon>Eukaryota</taxon>
        <taxon>Viridiplantae</taxon>
        <taxon>Streptophyta</taxon>
        <taxon>Embryophyta</taxon>
        <taxon>Tracheophyta</taxon>
        <taxon>Spermatophyta</taxon>
        <taxon>Magnoliopsida</taxon>
        <taxon>eudicotyledons</taxon>
        <taxon>Gunneridae</taxon>
        <taxon>Pentapetalae</taxon>
        <taxon>rosids</taxon>
        <taxon>malvids</taxon>
        <taxon>Brassicales</taxon>
        <taxon>Brassicaceae</taxon>
        <taxon>Camelineae</taxon>
        <taxon>Arabidopsis</taxon>
    </lineage>
</organism>
<keyword evidence="3" id="KW-1185">Reference proteome</keyword>
<dbReference type="AlphaFoldDB" id="A0A8T1XYP4"/>
<protein>
    <submittedName>
        <fullName evidence="2">Uncharacterized protein</fullName>
    </submittedName>
</protein>
<dbReference type="OrthoDB" id="1042810at2759"/>
<keyword evidence="1" id="KW-0732">Signal</keyword>
<dbReference type="EMBL" id="JAEFBJ010000013">
    <property type="protein sequence ID" value="KAG7537043.1"/>
    <property type="molecule type" value="Genomic_DNA"/>
</dbReference>
<gene>
    <name evidence="2" type="ORF">ISN44_As13g009660</name>
</gene>